<evidence type="ECO:0000313" key="7">
    <source>
        <dbReference type="Proteomes" id="UP000005384"/>
    </source>
</evidence>
<feature type="compositionally biased region" description="Low complexity" evidence="4">
    <location>
        <begin position="29"/>
        <end position="44"/>
    </location>
</feature>
<dbReference type="SUPFAM" id="SSF53850">
    <property type="entry name" value="Periplasmic binding protein-like II"/>
    <property type="match status" value="1"/>
</dbReference>
<evidence type="ECO:0000256" key="1">
    <source>
        <dbReference type="ARBA" id="ARBA00008520"/>
    </source>
</evidence>
<evidence type="ECO:0000256" key="4">
    <source>
        <dbReference type="SAM" id="MobiDB-lite"/>
    </source>
</evidence>
<comment type="caution">
    <text evidence="6">The sequence shown here is derived from an EMBL/GenBank/DDBJ whole genome shotgun (WGS) entry which is preliminary data.</text>
</comment>
<name>G5IK09_9FIRM</name>
<dbReference type="HOGENOM" id="CLU_031285_12_3_9"/>
<keyword evidence="3 5" id="KW-0732">Signal</keyword>
<evidence type="ECO:0000313" key="6">
    <source>
        <dbReference type="EMBL" id="EHI58193.1"/>
    </source>
</evidence>
<dbReference type="PROSITE" id="PS01037">
    <property type="entry name" value="SBP_BACTERIAL_1"/>
    <property type="match status" value="1"/>
</dbReference>
<dbReference type="InterPro" id="IPR050490">
    <property type="entry name" value="Bact_solute-bd_prot1"/>
</dbReference>
<dbReference type="PANTHER" id="PTHR43649:SF12">
    <property type="entry name" value="DIACETYLCHITOBIOSE BINDING PROTEIN DASA"/>
    <property type="match status" value="1"/>
</dbReference>
<feature type="chain" id="PRO_5038344699" evidence="5">
    <location>
        <begin position="22"/>
        <end position="456"/>
    </location>
</feature>
<keyword evidence="7" id="KW-1185">Reference proteome</keyword>
<dbReference type="EMBL" id="ADLN01000105">
    <property type="protein sequence ID" value="EHI58193.1"/>
    <property type="molecule type" value="Genomic_DNA"/>
</dbReference>
<dbReference type="Gene3D" id="3.40.190.10">
    <property type="entry name" value="Periplasmic binding protein-like II"/>
    <property type="match status" value="1"/>
</dbReference>
<dbReference type="PANTHER" id="PTHR43649">
    <property type="entry name" value="ARABINOSE-BINDING PROTEIN-RELATED"/>
    <property type="match status" value="1"/>
</dbReference>
<dbReference type="Pfam" id="PF01547">
    <property type="entry name" value="SBP_bac_1"/>
    <property type="match status" value="1"/>
</dbReference>
<accession>G5IK09</accession>
<sequence>MKRFISIALALVLAGGLTACSGGGDKQAATKAPEAAATEGTTKAMEQGSTEGTAKDVTITVFHYMTQTTKQEGLKAVEEAFAGEHPEYQITWDNVFYNQGTDYFPQLQTALASGDQPEVIMGNPGLYPDLVTEGYAADLTDNAVIKGLNLPSGDLGDVSHDGKIYGFPIDFKTWGVFYNKKIFADNGIEEPKTYTELLAACEKLDAAGIDPWAHAFNDAVFGDIEMRNYIWTKALEAGDKDLFEKLMSGEKKLADYPYFEEGLDLWAKRLAWMRDDAMTNDQNAALEVFVSGEAAMMYFGTWGIGDLESMIEGKDFEYGFFVEPIDDEGSAKLNVQVDQSFMLNPQAENYDVALEFMEYWVQNGGDSWSAISLMPLLNGSAASNAPEVVQTLAKLKASGDISHYGDFTAPFNSQFTSAWRTYLTAFAESYSNGTKQSAKQCLDDMQAKFDQIIAEQ</sequence>
<protein>
    <submittedName>
        <fullName evidence="6">Uncharacterized protein</fullName>
    </submittedName>
</protein>
<gene>
    <name evidence="6" type="ORF">HMPREF9473_03837</name>
</gene>
<dbReference type="InterPro" id="IPR006061">
    <property type="entry name" value="SBP_1_CS"/>
</dbReference>
<keyword evidence="2" id="KW-0813">Transport</keyword>
<reference evidence="6 7" key="1">
    <citation type="submission" date="2011-08" db="EMBL/GenBank/DDBJ databases">
        <title>The Genome Sequence of Clostridium hathewayi WAL-18680.</title>
        <authorList>
            <consortium name="The Broad Institute Genome Sequencing Platform"/>
            <person name="Earl A."/>
            <person name="Ward D."/>
            <person name="Feldgarden M."/>
            <person name="Gevers D."/>
            <person name="Finegold S.M."/>
            <person name="Summanen P.H."/>
            <person name="Molitoris D.R."/>
            <person name="Song M."/>
            <person name="Daigneault M."/>
            <person name="Allen-Vercoe E."/>
            <person name="Young S.K."/>
            <person name="Zeng Q."/>
            <person name="Gargeya S."/>
            <person name="Fitzgerald M."/>
            <person name="Haas B."/>
            <person name="Abouelleil A."/>
            <person name="Alvarado L."/>
            <person name="Arachchi H.M."/>
            <person name="Berlin A."/>
            <person name="Brown A."/>
            <person name="Chapman S.B."/>
            <person name="Chen Z."/>
            <person name="Dunbar C."/>
            <person name="Freedman E."/>
            <person name="Gearin G."/>
            <person name="Gellesch M."/>
            <person name="Goldberg J."/>
            <person name="Griggs A."/>
            <person name="Gujja S."/>
            <person name="Heiman D."/>
            <person name="Howarth C."/>
            <person name="Larson L."/>
            <person name="Lui A."/>
            <person name="MacDonald P.J.P."/>
            <person name="Montmayeur A."/>
            <person name="Murphy C."/>
            <person name="Neiman D."/>
            <person name="Pearson M."/>
            <person name="Priest M."/>
            <person name="Roberts A."/>
            <person name="Saif S."/>
            <person name="Shea T."/>
            <person name="Shenoy N."/>
            <person name="Sisk P."/>
            <person name="Stolte C."/>
            <person name="Sykes S."/>
            <person name="Wortman J."/>
            <person name="Nusbaum C."/>
            <person name="Birren B."/>
        </authorList>
    </citation>
    <scope>NUCLEOTIDE SEQUENCE [LARGE SCALE GENOMIC DNA]</scope>
    <source>
        <strain evidence="6 7">WAL-18680</strain>
    </source>
</reference>
<evidence type="ECO:0000256" key="3">
    <source>
        <dbReference type="ARBA" id="ARBA00022729"/>
    </source>
</evidence>
<dbReference type="PROSITE" id="PS51257">
    <property type="entry name" value="PROKAR_LIPOPROTEIN"/>
    <property type="match status" value="1"/>
</dbReference>
<organism evidence="6 7">
    <name type="scientific">Hungatella hathewayi WAL-18680</name>
    <dbReference type="NCBI Taxonomy" id="742737"/>
    <lineage>
        <taxon>Bacteria</taxon>
        <taxon>Bacillati</taxon>
        <taxon>Bacillota</taxon>
        <taxon>Clostridia</taxon>
        <taxon>Lachnospirales</taxon>
        <taxon>Lachnospiraceae</taxon>
        <taxon>Hungatella</taxon>
    </lineage>
</organism>
<evidence type="ECO:0000256" key="5">
    <source>
        <dbReference type="SAM" id="SignalP"/>
    </source>
</evidence>
<dbReference type="Proteomes" id="UP000005384">
    <property type="component" value="Unassembled WGS sequence"/>
</dbReference>
<dbReference type="AlphaFoldDB" id="G5IK09"/>
<proteinExistence type="inferred from homology"/>
<comment type="similarity">
    <text evidence="1">Belongs to the bacterial solute-binding protein 1 family.</text>
</comment>
<dbReference type="RefSeq" id="WP_006781828.1">
    <property type="nucleotide sequence ID" value="NZ_CP040506.1"/>
</dbReference>
<dbReference type="PATRIC" id="fig|742737.3.peg.3816"/>
<feature type="region of interest" description="Disordered" evidence="4">
    <location>
        <begin position="23"/>
        <end position="50"/>
    </location>
</feature>
<dbReference type="InterPro" id="IPR006059">
    <property type="entry name" value="SBP"/>
</dbReference>
<dbReference type="GO" id="GO:0055085">
    <property type="term" value="P:transmembrane transport"/>
    <property type="evidence" value="ECO:0007669"/>
    <property type="project" value="InterPro"/>
</dbReference>
<evidence type="ECO:0000256" key="2">
    <source>
        <dbReference type="ARBA" id="ARBA00022448"/>
    </source>
</evidence>
<feature type="signal peptide" evidence="5">
    <location>
        <begin position="1"/>
        <end position="21"/>
    </location>
</feature>